<name>A0ABD2W710_9HYME</name>
<dbReference type="AlphaFoldDB" id="A0ABD2W710"/>
<comment type="caution">
    <text evidence="1">The sequence shown here is derived from an EMBL/GenBank/DDBJ whole genome shotgun (WGS) entry which is preliminary data.</text>
</comment>
<evidence type="ECO:0000313" key="2">
    <source>
        <dbReference type="Proteomes" id="UP001627154"/>
    </source>
</evidence>
<proteinExistence type="predicted"/>
<organism evidence="1 2">
    <name type="scientific">Trichogramma kaykai</name>
    <dbReference type="NCBI Taxonomy" id="54128"/>
    <lineage>
        <taxon>Eukaryota</taxon>
        <taxon>Metazoa</taxon>
        <taxon>Ecdysozoa</taxon>
        <taxon>Arthropoda</taxon>
        <taxon>Hexapoda</taxon>
        <taxon>Insecta</taxon>
        <taxon>Pterygota</taxon>
        <taxon>Neoptera</taxon>
        <taxon>Endopterygota</taxon>
        <taxon>Hymenoptera</taxon>
        <taxon>Apocrita</taxon>
        <taxon>Proctotrupomorpha</taxon>
        <taxon>Chalcidoidea</taxon>
        <taxon>Trichogrammatidae</taxon>
        <taxon>Trichogramma</taxon>
    </lineage>
</organism>
<dbReference type="EMBL" id="JBJJXI010000125">
    <property type="protein sequence ID" value="KAL3388874.1"/>
    <property type="molecule type" value="Genomic_DNA"/>
</dbReference>
<sequence>MESSDMPNCTVRYRVRGASLVQYVRCGRCCSCCQRRAVHITFFWTRRGCTGAARVKTPPPQEAATATAASRYLSDYNTLLRARELENHIYISHRIDSIQRATTLQFIF</sequence>
<dbReference type="Proteomes" id="UP001627154">
    <property type="component" value="Unassembled WGS sequence"/>
</dbReference>
<accession>A0ABD2W710</accession>
<gene>
    <name evidence="1" type="ORF">TKK_016052</name>
</gene>
<reference evidence="1 2" key="1">
    <citation type="journal article" date="2024" name="bioRxiv">
        <title>A reference genome for Trichogramma kaykai: A tiny desert-dwelling parasitoid wasp with competing sex-ratio distorters.</title>
        <authorList>
            <person name="Culotta J."/>
            <person name="Lindsey A.R."/>
        </authorList>
    </citation>
    <scope>NUCLEOTIDE SEQUENCE [LARGE SCALE GENOMIC DNA]</scope>
    <source>
        <strain evidence="1 2">KSX58</strain>
    </source>
</reference>
<evidence type="ECO:0000313" key="1">
    <source>
        <dbReference type="EMBL" id="KAL3388874.1"/>
    </source>
</evidence>
<keyword evidence="2" id="KW-1185">Reference proteome</keyword>
<protein>
    <submittedName>
        <fullName evidence="1">Uncharacterized protein</fullName>
    </submittedName>
</protein>